<keyword evidence="2" id="KW-1185">Reference proteome</keyword>
<proteinExistence type="predicted"/>
<name>A0A8T0GCS3_CERPU</name>
<organism evidence="1 2">
    <name type="scientific">Ceratodon purpureus</name>
    <name type="common">Fire moss</name>
    <name type="synonym">Dicranum purpureum</name>
    <dbReference type="NCBI Taxonomy" id="3225"/>
    <lineage>
        <taxon>Eukaryota</taxon>
        <taxon>Viridiplantae</taxon>
        <taxon>Streptophyta</taxon>
        <taxon>Embryophyta</taxon>
        <taxon>Bryophyta</taxon>
        <taxon>Bryophytina</taxon>
        <taxon>Bryopsida</taxon>
        <taxon>Dicranidae</taxon>
        <taxon>Pseudoditrichales</taxon>
        <taxon>Ditrichaceae</taxon>
        <taxon>Ceratodon</taxon>
    </lineage>
</organism>
<evidence type="ECO:0000313" key="2">
    <source>
        <dbReference type="Proteomes" id="UP000822688"/>
    </source>
</evidence>
<dbReference type="Proteomes" id="UP000822688">
    <property type="component" value="Chromosome 11"/>
</dbReference>
<accession>A0A8T0GCS3</accession>
<comment type="caution">
    <text evidence="1">The sequence shown here is derived from an EMBL/GenBank/DDBJ whole genome shotgun (WGS) entry which is preliminary data.</text>
</comment>
<gene>
    <name evidence="1" type="ORF">KC19_11G007300</name>
</gene>
<protein>
    <submittedName>
        <fullName evidence="1">Uncharacterized protein</fullName>
    </submittedName>
</protein>
<reference evidence="1 2" key="1">
    <citation type="submission" date="2020-06" db="EMBL/GenBank/DDBJ databases">
        <title>WGS assembly of Ceratodon purpureus strain R40.</title>
        <authorList>
            <person name="Carey S.B."/>
            <person name="Jenkins J."/>
            <person name="Shu S."/>
            <person name="Lovell J.T."/>
            <person name="Sreedasyam A."/>
            <person name="Maumus F."/>
            <person name="Tiley G.P."/>
            <person name="Fernandez-Pozo N."/>
            <person name="Barry K."/>
            <person name="Chen C."/>
            <person name="Wang M."/>
            <person name="Lipzen A."/>
            <person name="Daum C."/>
            <person name="Saski C.A."/>
            <person name="Payton A.C."/>
            <person name="Mcbreen J.C."/>
            <person name="Conrad R.E."/>
            <person name="Kollar L.M."/>
            <person name="Olsson S."/>
            <person name="Huttunen S."/>
            <person name="Landis J.B."/>
            <person name="Wickett N.J."/>
            <person name="Johnson M.G."/>
            <person name="Rensing S.A."/>
            <person name="Grimwood J."/>
            <person name="Schmutz J."/>
            <person name="Mcdaniel S.F."/>
        </authorList>
    </citation>
    <scope>NUCLEOTIDE SEQUENCE [LARGE SCALE GENOMIC DNA]</scope>
    <source>
        <strain evidence="1 2">R40</strain>
    </source>
</reference>
<sequence length="144" mass="16177">MSNLLQTISLHAAAHCCCDHACPSQDTVAHAQNVINAGSSAVFQVDGRWPLDLLQNKLLCQDEGDASSANLEINYRSLRSCTMSFLSLCKARWLRTLEHPKHDLIHLELVMTPELYSIDCIQSPATAVSFVFQNIWILQWNRPI</sequence>
<dbReference type="EMBL" id="CM026432">
    <property type="protein sequence ID" value="KAG0555839.1"/>
    <property type="molecule type" value="Genomic_DNA"/>
</dbReference>
<dbReference type="AlphaFoldDB" id="A0A8T0GCS3"/>
<evidence type="ECO:0000313" key="1">
    <source>
        <dbReference type="EMBL" id="KAG0555839.1"/>
    </source>
</evidence>